<comment type="caution">
    <text evidence="1">The sequence shown here is derived from an EMBL/GenBank/DDBJ whole genome shotgun (WGS) entry which is preliminary data.</text>
</comment>
<dbReference type="AlphaFoldDB" id="A0AAN8J369"/>
<evidence type="ECO:0000313" key="1">
    <source>
        <dbReference type="EMBL" id="KAK5983884.1"/>
    </source>
</evidence>
<dbReference type="EMBL" id="WIXE01003499">
    <property type="protein sequence ID" value="KAK5983884.1"/>
    <property type="molecule type" value="Genomic_DNA"/>
</dbReference>
<sequence length="218" mass="23858">MDMVVRENESAASGIIGSKTTVALSLLGESCEAFVDTGSMISIVLVELSAKAQDQGFDLDSLDMVPKADLKPVFDALNNRMDFVAAVYIEVKVEGGMAERVAFHISPRKETEVILGTNTLNKLGISVLIETKGSSAIENGCEGETEGVTEKIIWPCQLGMTAGVYAIRDRRTAIPVYNKSDEPLLLKKGEGVGYWDTDKWKERWENLDQLVLDQKKIG</sequence>
<keyword evidence="2" id="KW-1185">Reference proteome</keyword>
<protein>
    <submittedName>
        <fullName evidence="1">Uncharacterized protein</fullName>
    </submittedName>
</protein>
<dbReference type="Proteomes" id="UP001331761">
    <property type="component" value="Unassembled WGS sequence"/>
</dbReference>
<dbReference type="Gene3D" id="2.40.70.10">
    <property type="entry name" value="Acid Proteases"/>
    <property type="match status" value="1"/>
</dbReference>
<reference evidence="1 2" key="1">
    <citation type="submission" date="2019-10" db="EMBL/GenBank/DDBJ databases">
        <title>Assembly and Annotation for the nematode Trichostrongylus colubriformis.</title>
        <authorList>
            <person name="Martin J."/>
        </authorList>
    </citation>
    <scope>NUCLEOTIDE SEQUENCE [LARGE SCALE GENOMIC DNA]</scope>
    <source>
        <strain evidence="1">G859</strain>
        <tissue evidence="1">Whole worm</tissue>
    </source>
</reference>
<name>A0AAN8J369_TRICO</name>
<organism evidence="1 2">
    <name type="scientific">Trichostrongylus colubriformis</name>
    <name type="common">Black scour worm</name>
    <dbReference type="NCBI Taxonomy" id="6319"/>
    <lineage>
        <taxon>Eukaryota</taxon>
        <taxon>Metazoa</taxon>
        <taxon>Ecdysozoa</taxon>
        <taxon>Nematoda</taxon>
        <taxon>Chromadorea</taxon>
        <taxon>Rhabditida</taxon>
        <taxon>Rhabditina</taxon>
        <taxon>Rhabditomorpha</taxon>
        <taxon>Strongyloidea</taxon>
        <taxon>Trichostrongylidae</taxon>
        <taxon>Trichostrongylus</taxon>
    </lineage>
</organism>
<proteinExistence type="predicted"/>
<dbReference type="InterPro" id="IPR021109">
    <property type="entry name" value="Peptidase_aspartic_dom_sf"/>
</dbReference>
<gene>
    <name evidence="1" type="ORF">GCK32_000841</name>
</gene>
<accession>A0AAN8J369</accession>
<evidence type="ECO:0000313" key="2">
    <source>
        <dbReference type="Proteomes" id="UP001331761"/>
    </source>
</evidence>